<dbReference type="Pfam" id="PF12796">
    <property type="entry name" value="Ank_2"/>
    <property type="match status" value="1"/>
</dbReference>
<gene>
    <name evidence="8" type="ORF">TRFO_19374</name>
</gene>
<evidence type="ECO:0000256" key="4">
    <source>
        <dbReference type="PROSITE-ProRule" id="PRU00023"/>
    </source>
</evidence>
<dbReference type="PANTHER" id="PTHR23180:SF160">
    <property type="entry name" value="ADP-RIBOSYLATION FACTOR GTPASE-ACTIVATING PROTEIN EFFECTOR PROTEIN 1"/>
    <property type="match status" value="1"/>
</dbReference>
<dbReference type="PROSITE" id="PS50003">
    <property type="entry name" value="PH_DOMAIN"/>
    <property type="match status" value="1"/>
</dbReference>
<accession>A0A1J4KIU4</accession>
<dbReference type="InterPro" id="IPR036770">
    <property type="entry name" value="Ankyrin_rpt-contain_sf"/>
</dbReference>
<dbReference type="PROSITE" id="PS50297">
    <property type="entry name" value="ANK_REP_REGION"/>
    <property type="match status" value="1"/>
</dbReference>
<evidence type="ECO:0000313" key="9">
    <source>
        <dbReference type="Proteomes" id="UP000179807"/>
    </source>
</evidence>
<keyword evidence="1" id="KW-0479">Metal-binding</keyword>
<dbReference type="PROSITE" id="PS50088">
    <property type="entry name" value="ANK_REPEAT"/>
    <property type="match status" value="1"/>
</dbReference>
<dbReference type="VEuPathDB" id="TrichDB:TRFO_19374"/>
<reference evidence="8" key="1">
    <citation type="submission" date="2016-10" db="EMBL/GenBank/DDBJ databases">
        <authorList>
            <person name="Benchimol M."/>
            <person name="Almeida L.G."/>
            <person name="Vasconcelos A.T."/>
            <person name="Perreira-Neves A."/>
            <person name="Rosa I.A."/>
            <person name="Tasca T."/>
            <person name="Bogo M.R."/>
            <person name="de Souza W."/>
        </authorList>
    </citation>
    <scope>NUCLEOTIDE SEQUENCE [LARGE SCALE GENOMIC DNA]</scope>
    <source>
        <strain evidence="8">K</strain>
    </source>
</reference>
<keyword evidence="2 5" id="KW-0863">Zinc-finger</keyword>
<proteinExistence type="predicted"/>
<dbReference type="InterPro" id="IPR045258">
    <property type="entry name" value="ACAP1/2/3-like"/>
</dbReference>
<evidence type="ECO:0000256" key="3">
    <source>
        <dbReference type="ARBA" id="ARBA00022833"/>
    </source>
</evidence>
<evidence type="ECO:0000256" key="1">
    <source>
        <dbReference type="ARBA" id="ARBA00022723"/>
    </source>
</evidence>
<dbReference type="InterPro" id="IPR038508">
    <property type="entry name" value="ArfGAP_dom_sf"/>
</dbReference>
<evidence type="ECO:0000259" key="6">
    <source>
        <dbReference type="PROSITE" id="PS50003"/>
    </source>
</evidence>
<dbReference type="InterPro" id="IPR001849">
    <property type="entry name" value="PH_domain"/>
</dbReference>
<keyword evidence="4" id="KW-0040">ANK repeat</keyword>
<dbReference type="EMBL" id="MLAK01000592">
    <property type="protein sequence ID" value="OHT11273.1"/>
    <property type="molecule type" value="Genomic_DNA"/>
</dbReference>
<protein>
    <submittedName>
        <fullName evidence="8">ARF GAP-like zinc finger-containing protein</fullName>
    </submittedName>
</protein>
<dbReference type="Pfam" id="PF01412">
    <property type="entry name" value="ArfGap"/>
    <property type="match status" value="1"/>
</dbReference>
<evidence type="ECO:0000256" key="2">
    <source>
        <dbReference type="ARBA" id="ARBA00022771"/>
    </source>
</evidence>
<evidence type="ECO:0000259" key="7">
    <source>
        <dbReference type="PROSITE" id="PS50115"/>
    </source>
</evidence>
<dbReference type="InterPro" id="IPR011993">
    <property type="entry name" value="PH-like_dom_sf"/>
</dbReference>
<dbReference type="OrthoDB" id="19174at2759"/>
<dbReference type="PANTHER" id="PTHR23180">
    <property type="entry name" value="CENTAURIN/ARF"/>
    <property type="match status" value="1"/>
</dbReference>
<keyword evidence="9" id="KW-1185">Reference proteome</keyword>
<feature type="domain" description="Arf-GAP" evidence="7">
    <location>
        <begin position="345"/>
        <end position="470"/>
    </location>
</feature>
<dbReference type="GO" id="GO:0005096">
    <property type="term" value="F:GTPase activator activity"/>
    <property type="evidence" value="ECO:0007669"/>
    <property type="project" value="InterPro"/>
</dbReference>
<dbReference type="PROSITE" id="PS50115">
    <property type="entry name" value="ARFGAP"/>
    <property type="match status" value="1"/>
</dbReference>
<dbReference type="Gene3D" id="1.10.220.150">
    <property type="entry name" value="Arf GTPase activating protein"/>
    <property type="match status" value="1"/>
</dbReference>
<dbReference type="Gene3D" id="1.25.40.20">
    <property type="entry name" value="Ankyrin repeat-containing domain"/>
    <property type="match status" value="1"/>
</dbReference>
<dbReference type="SMART" id="SM00233">
    <property type="entry name" value="PH"/>
    <property type="match status" value="1"/>
</dbReference>
<dbReference type="SUPFAM" id="SSF48403">
    <property type="entry name" value="Ankyrin repeat"/>
    <property type="match status" value="1"/>
</dbReference>
<organism evidence="8 9">
    <name type="scientific">Tritrichomonas foetus</name>
    <dbReference type="NCBI Taxonomy" id="1144522"/>
    <lineage>
        <taxon>Eukaryota</taxon>
        <taxon>Metamonada</taxon>
        <taxon>Parabasalia</taxon>
        <taxon>Tritrichomonadida</taxon>
        <taxon>Tritrichomonadidae</taxon>
        <taxon>Tritrichomonas</taxon>
    </lineage>
</organism>
<dbReference type="AlphaFoldDB" id="A0A1J4KIU4"/>
<dbReference type="InterPro" id="IPR001164">
    <property type="entry name" value="ArfGAP_dom"/>
</dbReference>
<dbReference type="GeneID" id="94835461"/>
<dbReference type="InterPro" id="IPR002110">
    <property type="entry name" value="Ankyrin_rpt"/>
</dbReference>
<dbReference type="InterPro" id="IPR037278">
    <property type="entry name" value="ARFGAP/RecO"/>
</dbReference>
<sequence>MTTIEPNDYFKYFDPSPVLEQDTLNRVQMQIDLIPSIEKISSCIERMALHLGVIEEDVRNLTSSFDSLNLPPVFKKAYSTFGSMFSYFGKSLIDQCNLNVNVFKTILLPSLINQRNDFNKSNSEFQRIIEEYGNLNPKSKIEVFAIQEQCLQYSMQSRADSFFALSQSLFTAEKAAIPAAKLALSTFLNSISRSMNEYVSENAPNLEKILEDVNSWQSAVKDALKITPSKNSAGTYAQNCWDVRQGLIKPTPNLIHASGIMWLRNHRLVTTWSRKYVTFEKGILTFYEPTTGAREQTIPLALITVTEYESSKRRFCFKIQSPQNMIRLQALTKFDQQEWNEIFTEHNSQILQGPEAASNDAKHICADCGSNDATWCSLNWCTYLCLKCSGVHRQMSSTKSKVRSTILDKLHPLIQDMLILMTNNAANSLLLTKKADMEVDPRMDDQLRNIYIARKYQRMDWKTDKETPNPFEAILNLDYFALFHAMNFDKNEQLYESLTPLHAAAAGGNAMITTIAACCSQSIDPLDDNGWTPLSYAVYYDNLDVARFLVDFGAQPSAANMDLFTLAVAVGNEDMMTLILKTAKYIPGTNSFKPKTTAFAPNKKVDLLQITVSQETKDLANLLYKAEHPSK</sequence>
<dbReference type="Pfam" id="PF00169">
    <property type="entry name" value="PH"/>
    <property type="match status" value="1"/>
</dbReference>
<dbReference type="Proteomes" id="UP000179807">
    <property type="component" value="Unassembled WGS sequence"/>
</dbReference>
<feature type="domain" description="PH" evidence="6">
    <location>
        <begin position="254"/>
        <end position="348"/>
    </location>
</feature>
<dbReference type="SMART" id="SM00248">
    <property type="entry name" value="ANK"/>
    <property type="match status" value="2"/>
</dbReference>
<feature type="repeat" description="ANK" evidence="4">
    <location>
        <begin position="529"/>
        <end position="561"/>
    </location>
</feature>
<dbReference type="GO" id="GO:0008270">
    <property type="term" value="F:zinc ion binding"/>
    <property type="evidence" value="ECO:0007669"/>
    <property type="project" value="UniProtKB-KW"/>
</dbReference>
<dbReference type="RefSeq" id="XP_068364409.1">
    <property type="nucleotide sequence ID" value="XM_068500757.1"/>
</dbReference>
<dbReference type="SUPFAM" id="SSF57863">
    <property type="entry name" value="ArfGap/RecO-like zinc finger"/>
    <property type="match status" value="1"/>
</dbReference>
<name>A0A1J4KIU4_9EUKA</name>
<keyword evidence="3" id="KW-0862">Zinc</keyword>
<dbReference type="Gene3D" id="2.30.29.30">
    <property type="entry name" value="Pleckstrin-homology domain (PH domain)/Phosphotyrosine-binding domain (PTB)"/>
    <property type="match status" value="1"/>
</dbReference>
<dbReference type="SMART" id="SM00105">
    <property type="entry name" value="ArfGap"/>
    <property type="match status" value="1"/>
</dbReference>
<comment type="caution">
    <text evidence="8">The sequence shown here is derived from an EMBL/GenBank/DDBJ whole genome shotgun (WGS) entry which is preliminary data.</text>
</comment>
<evidence type="ECO:0000256" key="5">
    <source>
        <dbReference type="PROSITE-ProRule" id="PRU00288"/>
    </source>
</evidence>
<evidence type="ECO:0000313" key="8">
    <source>
        <dbReference type="EMBL" id="OHT11273.1"/>
    </source>
</evidence>
<dbReference type="SUPFAM" id="SSF50729">
    <property type="entry name" value="PH domain-like"/>
    <property type="match status" value="1"/>
</dbReference>